<keyword evidence="2" id="KW-1185">Reference proteome</keyword>
<sequence length="115" mass="13111">MIQVSEYLIEILKNYPALAAAVQSRIFPLFANEGTRFPFAVYGFGEVSSETKDACAYNVNVAVWFEPNNVTEAYQMADDLKELAEKNPWEFINTNVGADEENRKIFSEINFKIIM</sequence>
<proteinExistence type="predicted"/>
<dbReference type="OrthoDB" id="1453973at2"/>
<protein>
    <recommendedName>
        <fullName evidence="3">DUF3168 domain-containing protein</fullName>
    </recommendedName>
</protein>
<dbReference type="AlphaFoldDB" id="A0A1I5E010"/>
<reference evidence="2" key="1">
    <citation type="submission" date="2016-10" db="EMBL/GenBank/DDBJ databases">
        <authorList>
            <person name="Varghese N."/>
            <person name="Submissions S."/>
        </authorList>
    </citation>
    <scope>NUCLEOTIDE SEQUENCE [LARGE SCALE GENOMIC DNA]</scope>
    <source>
        <strain evidence="2">DS-12</strain>
    </source>
</reference>
<dbReference type="Proteomes" id="UP000199036">
    <property type="component" value="Unassembled WGS sequence"/>
</dbReference>
<accession>A0A1I5E010</accession>
<gene>
    <name evidence="1" type="ORF">SAMN05421741_11824</name>
</gene>
<organism evidence="1 2">
    <name type="scientific">Paenimyroides ummariense</name>
    <dbReference type="NCBI Taxonomy" id="913024"/>
    <lineage>
        <taxon>Bacteria</taxon>
        <taxon>Pseudomonadati</taxon>
        <taxon>Bacteroidota</taxon>
        <taxon>Flavobacteriia</taxon>
        <taxon>Flavobacteriales</taxon>
        <taxon>Flavobacteriaceae</taxon>
        <taxon>Paenimyroides</taxon>
    </lineage>
</organism>
<evidence type="ECO:0000313" key="2">
    <source>
        <dbReference type="Proteomes" id="UP000199036"/>
    </source>
</evidence>
<name>A0A1I5E010_9FLAO</name>
<dbReference type="STRING" id="913024.SAMN05421741_11824"/>
<dbReference type="RefSeq" id="WP_091524598.1">
    <property type="nucleotide sequence ID" value="NZ_FOVI01000018.1"/>
</dbReference>
<evidence type="ECO:0008006" key="3">
    <source>
        <dbReference type="Google" id="ProtNLM"/>
    </source>
</evidence>
<dbReference type="EMBL" id="FOVI01000018">
    <property type="protein sequence ID" value="SFO04786.1"/>
    <property type="molecule type" value="Genomic_DNA"/>
</dbReference>
<evidence type="ECO:0000313" key="1">
    <source>
        <dbReference type="EMBL" id="SFO04786.1"/>
    </source>
</evidence>